<proteinExistence type="inferred from homology"/>
<dbReference type="PANTHER" id="PTHR44103:SF1">
    <property type="entry name" value="PROPROTEIN CONVERTASE P"/>
    <property type="match status" value="1"/>
</dbReference>
<feature type="region of interest" description="Disordered" evidence="5">
    <location>
        <begin position="15"/>
        <end position="54"/>
    </location>
</feature>
<accession>A0ABR1GDW7</accession>
<keyword evidence="4" id="KW-0687">Ribonucleoprotein</keyword>
<organism evidence="6 7">
    <name type="scientific">Aureococcus anophagefferens</name>
    <name type="common">Harmful bloom alga</name>
    <dbReference type="NCBI Taxonomy" id="44056"/>
    <lineage>
        <taxon>Eukaryota</taxon>
        <taxon>Sar</taxon>
        <taxon>Stramenopiles</taxon>
        <taxon>Ochrophyta</taxon>
        <taxon>Pelagophyceae</taxon>
        <taxon>Pelagomonadales</taxon>
        <taxon>Pelagomonadaceae</taxon>
        <taxon>Aureococcus</taxon>
    </lineage>
</organism>
<dbReference type="InterPro" id="IPR000892">
    <property type="entry name" value="Ribosomal_eS26"/>
</dbReference>
<feature type="compositionally biased region" description="Basic and acidic residues" evidence="5">
    <location>
        <begin position="369"/>
        <end position="388"/>
    </location>
</feature>
<protein>
    <submittedName>
        <fullName evidence="6">Uncharacterized protein</fullName>
    </submittedName>
</protein>
<dbReference type="EMBL" id="JBBJCI010000032">
    <property type="protein sequence ID" value="KAK7254209.1"/>
    <property type="molecule type" value="Genomic_DNA"/>
</dbReference>
<evidence type="ECO:0000256" key="4">
    <source>
        <dbReference type="ARBA" id="ARBA00023274"/>
    </source>
</evidence>
<dbReference type="InterPro" id="IPR028994">
    <property type="entry name" value="Integrin_alpha_N"/>
</dbReference>
<evidence type="ECO:0000256" key="5">
    <source>
        <dbReference type="SAM" id="MobiDB-lite"/>
    </source>
</evidence>
<evidence type="ECO:0000313" key="7">
    <source>
        <dbReference type="Proteomes" id="UP001363151"/>
    </source>
</evidence>
<comment type="caution">
    <text evidence="6">The sequence shown here is derived from an EMBL/GenBank/DDBJ whole genome shotgun (WGS) entry which is preliminary data.</text>
</comment>
<name>A0ABR1GDW7_AURAN</name>
<keyword evidence="2" id="KW-0732">Signal</keyword>
<reference evidence="6 7" key="1">
    <citation type="submission" date="2024-03" db="EMBL/GenBank/DDBJ databases">
        <title>Aureococcus anophagefferens CCMP1851 and Kratosvirus quantuckense: Draft genome of a second virus-susceptible host strain in the model system.</title>
        <authorList>
            <person name="Chase E."/>
            <person name="Truchon A.R."/>
            <person name="Schepens W."/>
            <person name="Wilhelm S.W."/>
        </authorList>
    </citation>
    <scope>NUCLEOTIDE SEQUENCE [LARGE SCALE GENOMIC DNA]</scope>
    <source>
        <strain evidence="6 7">CCMP1851</strain>
    </source>
</reference>
<keyword evidence="3" id="KW-0689">Ribosomal protein</keyword>
<feature type="region of interest" description="Disordered" evidence="5">
    <location>
        <begin position="351"/>
        <end position="491"/>
    </location>
</feature>
<dbReference type="InterPro" id="IPR013517">
    <property type="entry name" value="FG-GAP"/>
</dbReference>
<feature type="compositionally biased region" description="Basic and acidic residues" evidence="5">
    <location>
        <begin position="465"/>
        <end position="481"/>
    </location>
</feature>
<feature type="compositionally biased region" description="Basic and acidic residues" evidence="5">
    <location>
        <begin position="15"/>
        <end position="25"/>
    </location>
</feature>
<keyword evidence="7" id="KW-1185">Reference proteome</keyword>
<evidence type="ECO:0000256" key="2">
    <source>
        <dbReference type="ARBA" id="ARBA00022729"/>
    </source>
</evidence>
<comment type="similarity">
    <text evidence="1">Belongs to the eukaryotic ribosomal protein eS26 family.</text>
</comment>
<feature type="compositionally biased region" description="Basic and acidic residues" evidence="5">
    <location>
        <begin position="414"/>
        <end position="426"/>
    </location>
</feature>
<sequence length="660" mass="70483">MQAVKRQRAALLLQRRERELRDRRPAAARAALSRRHDDGQTPLPRTQQEGPRPRERALLASTGKAIPKDKAIKRFIVRNIVDASSMRDIRDASAYETYALPKIYIKQYYCIEAAPGLLDIKQGYAPLFVLYTTFDLATAVNFAARDIDDAVGSGGVFAIDVDGDGDVDVLSASYLQDTIGYENDGSESFAGRDLTHSPRATQDVKGSQTFSIVTISTLADQAASVADRRRRRRRRRRNVASVGDDAVAWYENDGAESFAERVMATLADGATSVFAIDADGDVATPTPLSASYFGGAVAWHENDGSESFAERVITTLADGAMSVFAIDVDEDGDVDVLSGFYYHSRGTRATSRRRADRGAVRQPLSRPHAAPDDRVLSEPDAAPDDRESSPNPTRAPDDRPSLSEPGRPRRRSDLRRADAGADRRADVASGAAPHALSDGRRPVLAAAVVEPDGRPSAKARRAARRAADAAAPRDADADAATHDNTNPAALVGEPVLRAEPRPVRGAVAPAQRRAVAGEPVVPAVDAAEPRALVRDAVVRAVVPPTSAAPSSAPTPACVGRETLYRAASTSAPTRTRGTGVVASLYQGQGTGGAVLQTFGGDGADLVRFYCREEELCATLAVDFGDAGATPHFSALRAERGRRGDVSRRGALHVLSSVLWP</sequence>
<evidence type="ECO:0000313" key="6">
    <source>
        <dbReference type="EMBL" id="KAK7254209.1"/>
    </source>
</evidence>
<dbReference type="Gene3D" id="3.30.1740.20">
    <property type="entry name" value="Ribosomal protein S26e"/>
    <property type="match status" value="1"/>
</dbReference>
<dbReference type="PANTHER" id="PTHR44103">
    <property type="entry name" value="PROPROTEIN CONVERTASE P"/>
    <property type="match status" value="1"/>
</dbReference>
<dbReference type="Proteomes" id="UP001363151">
    <property type="component" value="Unassembled WGS sequence"/>
</dbReference>
<evidence type="ECO:0000256" key="3">
    <source>
        <dbReference type="ARBA" id="ARBA00022980"/>
    </source>
</evidence>
<dbReference type="InterPro" id="IPR038551">
    <property type="entry name" value="Ribosomal_eS26_sf"/>
</dbReference>
<dbReference type="SUPFAM" id="SSF69318">
    <property type="entry name" value="Integrin alpha N-terminal domain"/>
    <property type="match status" value="1"/>
</dbReference>
<evidence type="ECO:0000256" key="1">
    <source>
        <dbReference type="ARBA" id="ARBA00008596"/>
    </source>
</evidence>
<dbReference type="Pfam" id="PF01283">
    <property type="entry name" value="Ribosomal_S26e"/>
    <property type="match status" value="1"/>
</dbReference>
<dbReference type="Pfam" id="PF13517">
    <property type="entry name" value="FG-GAP_3"/>
    <property type="match status" value="1"/>
</dbReference>
<gene>
    <name evidence="6" type="ORF">SO694_00008566</name>
</gene>